<dbReference type="RefSeq" id="WP_211567140.1">
    <property type="nucleotide sequence ID" value="NZ_FNQO01000001.1"/>
</dbReference>
<dbReference type="Pfam" id="PF00114">
    <property type="entry name" value="Pilin"/>
    <property type="match status" value="1"/>
</dbReference>
<dbReference type="Proteomes" id="UP000198658">
    <property type="component" value="Unassembled WGS sequence"/>
</dbReference>
<proteinExistence type="inferred from homology"/>
<keyword evidence="3" id="KW-0281">Fimbrium</keyword>
<dbReference type="AlphaFoldDB" id="A0A1H3X1B5"/>
<keyword evidence="4" id="KW-0812">Transmembrane</keyword>
<dbReference type="Gene3D" id="3.30.700.10">
    <property type="entry name" value="Glycoprotein, Type 4 Pilin"/>
    <property type="match status" value="1"/>
</dbReference>
<keyword evidence="4" id="KW-1133">Transmembrane helix</keyword>
<dbReference type="GO" id="GO:0043107">
    <property type="term" value="P:type IV pilus-dependent motility"/>
    <property type="evidence" value="ECO:0007669"/>
    <property type="project" value="TreeGrafter"/>
</dbReference>
<dbReference type="PROSITE" id="PS00409">
    <property type="entry name" value="PROKAR_NTER_METHYL"/>
    <property type="match status" value="1"/>
</dbReference>
<name>A0A1H3X1B5_9GAMM</name>
<dbReference type="PANTHER" id="PTHR30093">
    <property type="entry name" value="GENERAL SECRETION PATHWAY PROTEIN G"/>
    <property type="match status" value="1"/>
</dbReference>
<dbReference type="PANTHER" id="PTHR30093:SF34">
    <property type="entry name" value="PREPILIN PEPTIDASE-DEPENDENT PROTEIN D"/>
    <property type="match status" value="1"/>
</dbReference>
<keyword evidence="4" id="KW-0472">Membrane</keyword>
<keyword evidence="2" id="KW-0488">Methylation</keyword>
<dbReference type="GO" id="GO:0007155">
    <property type="term" value="P:cell adhesion"/>
    <property type="evidence" value="ECO:0007669"/>
    <property type="project" value="InterPro"/>
</dbReference>
<accession>A0A1H3X1B5</accession>
<evidence type="ECO:0000256" key="4">
    <source>
        <dbReference type="SAM" id="Phobius"/>
    </source>
</evidence>
<dbReference type="NCBIfam" id="TIGR02532">
    <property type="entry name" value="IV_pilin_GFxxxE"/>
    <property type="match status" value="1"/>
</dbReference>
<reference evidence="6" key="1">
    <citation type="submission" date="2016-10" db="EMBL/GenBank/DDBJ databases">
        <authorList>
            <person name="Varghese N."/>
            <person name="Submissions S."/>
        </authorList>
    </citation>
    <scope>NUCLEOTIDE SEQUENCE [LARGE SCALE GENOMIC DNA]</scope>
    <source>
        <strain evidence="6">CGMCC 1.10657</strain>
    </source>
</reference>
<organism evidence="5 6">
    <name type="scientific">Microbulbifer marinus</name>
    <dbReference type="NCBI Taxonomy" id="658218"/>
    <lineage>
        <taxon>Bacteria</taxon>
        <taxon>Pseudomonadati</taxon>
        <taxon>Pseudomonadota</taxon>
        <taxon>Gammaproteobacteria</taxon>
        <taxon>Cellvibrionales</taxon>
        <taxon>Microbulbiferaceae</taxon>
        <taxon>Microbulbifer</taxon>
    </lineage>
</organism>
<dbReference type="InterPro" id="IPR001082">
    <property type="entry name" value="Pilin"/>
</dbReference>
<evidence type="ECO:0000313" key="5">
    <source>
        <dbReference type="EMBL" id="SDZ92412.1"/>
    </source>
</evidence>
<feature type="transmembrane region" description="Helical" evidence="4">
    <location>
        <begin position="12"/>
        <end position="30"/>
    </location>
</feature>
<keyword evidence="6" id="KW-1185">Reference proteome</keyword>
<sequence>MKKQQGFTLIELMIVVAIIGILAAVALPAYQDYTARSRVSEGLALASELKAIVADNASNVTPAAAGGLGAGFPTTATAGGATTPCNAAGTCTQVVGDNGTTAGTSTNVLSLAVNTGTGQIDIAYSARVSAAGSNVVSLVPTSNTAALEAGTRPPAAIIWTCYAAGKTGAPGAASLPANIAPAECRA</sequence>
<protein>
    <submittedName>
        <fullName evidence="5">Type IV pilus assembly protein PilA</fullName>
    </submittedName>
</protein>
<gene>
    <name evidence="5" type="ORF">SAMN05216562_1232</name>
</gene>
<evidence type="ECO:0000313" key="6">
    <source>
        <dbReference type="Proteomes" id="UP000198658"/>
    </source>
</evidence>
<dbReference type="InterPro" id="IPR012902">
    <property type="entry name" value="N_methyl_site"/>
</dbReference>
<comment type="similarity">
    <text evidence="1 3">Belongs to the N-Me-Phe pilin family.</text>
</comment>
<evidence type="ECO:0000256" key="1">
    <source>
        <dbReference type="ARBA" id="ARBA00005233"/>
    </source>
</evidence>
<dbReference type="EMBL" id="FNQO01000001">
    <property type="protein sequence ID" value="SDZ92412.1"/>
    <property type="molecule type" value="Genomic_DNA"/>
</dbReference>
<dbReference type="SUPFAM" id="SSF54523">
    <property type="entry name" value="Pili subunits"/>
    <property type="match status" value="1"/>
</dbReference>
<dbReference type="InterPro" id="IPR045584">
    <property type="entry name" value="Pilin-like"/>
</dbReference>
<dbReference type="GO" id="GO:0044096">
    <property type="term" value="C:type IV pilus"/>
    <property type="evidence" value="ECO:0007669"/>
    <property type="project" value="TreeGrafter"/>
</dbReference>
<evidence type="ECO:0000256" key="3">
    <source>
        <dbReference type="RuleBase" id="RU000389"/>
    </source>
</evidence>
<dbReference type="STRING" id="658218.SAMN05216562_1232"/>
<evidence type="ECO:0000256" key="2">
    <source>
        <dbReference type="ARBA" id="ARBA00022481"/>
    </source>
</evidence>
<dbReference type="Pfam" id="PF07963">
    <property type="entry name" value="N_methyl"/>
    <property type="match status" value="1"/>
</dbReference>